<dbReference type="GO" id="GO:0043190">
    <property type="term" value="C:ATP-binding cassette (ABC) transporter complex"/>
    <property type="evidence" value="ECO:0007669"/>
    <property type="project" value="TreeGrafter"/>
</dbReference>
<dbReference type="Gene3D" id="3.40.50.300">
    <property type="entry name" value="P-loop containing nucleotide triphosphate hydrolases"/>
    <property type="match status" value="1"/>
</dbReference>
<dbReference type="Pfam" id="PF00005">
    <property type="entry name" value="ABC_tran"/>
    <property type="match status" value="1"/>
</dbReference>
<sequence length="269" mass="30255">MLQINDLSFRWTPNAEDAISQLSLMVKSGEWLALVGDNGAGKSTLLRLIAGLLSPTKGDVNFEHQSVSHYRAVERAQQIGILFQEAEKQIFHSSVKEEICFGLRRLKLSHTESQRRLQQALDICYLTEVSDKHPLDLHSAQRRMVAVACLTAVAPKLLLLDEPSRDFDAHWLGCFENWLQLQRKQGTTVIAISHDLDFVARNFQRAVHLSKGCLIADGAVADVLYHPELQPDSRLPAPTLQALSRHLQLPIKNNAKSWSDAFLARRHIS</sequence>
<evidence type="ECO:0000256" key="2">
    <source>
        <dbReference type="ARBA" id="ARBA00022741"/>
    </source>
</evidence>
<evidence type="ECO:0000313" key="5">
    <source>
        <dbReference type="EMBL" id="SUC35750.1"/>
    </source>
</evidence>
<proteinExistence type="predicted"/>
<dbReference type="GO" id="GO:0016887">
    <property type="term" value="F:ATP hydrolysis activity"/>
    <property type="evidence" value="ECO:0007669"/>
    <property type="project" value="InterPro"/>
</dbReference>
<evidence type="ECO:0000256" key="1">
    <source>
        <dbReference type="ARBA" id="ARBA00022448"/>
    </source>
</evidence>
<keyword evidence="1" id="KW-0813">Transport</keyword>
<protein>
    <submittedName>
        <fullName evidence="5">Energy-coupling factor transporter ATP-binding protein EcfA 1</fullName>
        <ecNumber evidence="5">3.6.3.-</ecNumber>
    </submittedName>
</protein>
<dbReference type="InterPro" id="IPR003439">
    <property type="entry name" value="ABC_transporter-like_ATP-bd"/>
</dbReference>
<dbReference type="SUPFAM" id="SSF52540">
    <property type="entry name" value="P-loop containing nucleoside triphosphate hydrolases"/>
    <property type="match status" value="1"/>
</dbReference>
<dbReference type="SMART" id="SM00382">
    <property type="entry name" value="AAA"/>
    <property type="match status" value="1"/>
</dbReference>
<dbReference type="InterPro" id="IPR027417">
    <property type="entry name" value="P-loop_NTPase"/>
</dbReference>
<keyword evidence="3 5" id="KW-0067">ATP-binding</keyword>
<evidence type="ECO:0000313" key="6">
    <source>
        <dbReference type="Proteomes" id="UP000255129"/>
    </source>
</evidence>
<dbReference type="InterPro" id="IPR015856">
    <property type="entry name" value="ABC_transpr_CbiO/EcfA_su"/>
</dbReference>
<dbReference type="Proteomes" id="UP000255129">
    <property type="component" value="Unassembled WGS sequence"/>
</dbReference>
<evidence type="ECO:0000259" key="4">
    <source>
        <dbReference type="PROSITE" id="PS50893"/>
    </source>
</evidence>
<dbReference type="OrthoDB" id="5292475at2"/>
<dbReference type="GO" id="GO:0005524">
    <property type="term" value="F:ATP binding"/>
    <property type="evidence" value="ECO:0007669"/>
    <property type="project" value="UniProtKB-KW"/>
</dbReference>
<dbReference type="AlphaFoldDB" id="A0A379G3Z2"/>
<dbReference type="PROSITE" id="PS50893">
    <property type="entry name" value="ABC_TRANSPORTER_2"/>
    <property type="match status" value="1"/>
</dbReference>
<evidence type="ECO:0000256" key="3">
    <source>
        <dbReference type="ARBA" id="ARBA00022840"/>
    </source>
</evidence>
<keyword evidence="5" id="KW-0378">Hydrolase</keyword>
<dbReference type="EMBL" id="UGUA01000002">
    <property type="protein sequence ID" value="SUC35750.1"/>
    <property type="molecule type" value="Genomic_DNA"/>
</dbReference>
<dbReference type="CDD" id="cd03225">
    <property type="entry name" value="ABC_cobalt_CbiO_domain1"/>
    <property type="match status" value="1"/>
</dbReference>
<dbReference type="RefSeq" id="WP_115164370.1">
    <property type="nucleotide sequence ID" value="NZ_UGUA01000002.1"/>
</dbReference>
<name>A0A379G3Z2_9GAMM</name>
<dbReference type="GO" id="GO:0042626">
    <property type="term" value="F:ATPase-coupled transmembrane transporter activity"/>
    <property type="evidence" value="ECO:0007669"/>
    <property type="project" value="TreeGrafter"/>
</dbReference>
<gene>
    <name evidence="5" type="primary">ecfA1_2</name>
    <name evidence="5" type="ORF">NCTC12026_02150</name>
</gene>
<feature type="domain" description="ABC transporter" evidence="4">
    <location>
        <begin position="2"/>
        <end position="236"/>
    </location>
</feature>
<dbReference type="InterPro" id="IPR050095">
    <property type="entry name" value="ECF_ABC_transporter_ATP-bd"/>
</dbReference>
<reference evidence="5 6" key="1">
    <citation type="submission" date="2018-06" db="EMBL/GenBank/DDBJ databases">
        <authorList>
            <consortium name="Pathogen Informatics"/>
            <person name="Doyle S."/>
        </authorList>
    </citation>
    <scope>NUCLEOTIDE SEQUENCE [LARGE SCALE GENOMIC DNA]</scope>
    <source>
        <strain evidence="5 6">NCTC12026</strain>
    </source>
</reference>
<accession>A0A379G3Z2</accession>
<keyword evidence="2" id="KW-0547">Nucleotide-binding</keyword>
<organism evidence="5 6">
    <name type="scientific">Providencia rustigianii</name>
    <dbReference type="NCBI Taxonomy" id="158850"/>
    <lineage>
        <taxon>Bacteria</taxon>
        <taxon>Pseudomonadati</taxon>
        <taxon>Pseudomonadota</taxon>
        <taxon>Gammaproteobacteria</taxon>
        <taxon>Enterobacterales</taxon>
        <taxon>Morganellaceae</taxon>
        <taxon>Providencia</taxon>
    </lineage>
</organism>
<dbReference type="InterPro" id="IPR003593">
    <property type="entry name" value="AAA+_ATPase"/>
</dbReference>
<dbReference type="PANTHER" id="PTHR43553">
    <property type="entry name" value="HEAVY METAL TRANSPORTER"/>
    <property type="match status" value="1"/>
</dbReference>
<dbReference type="EC" id="3.6.3.-" evidence="5"/>